<accession>A0AAV6UFR1</accession>
<protein>
    <recommendedName>
        <fullName evidence="4">FGFR1 oncogene partner (FOP) N-terminal dimerisation domain-containing protein</fullName>
    </recommendedName>
</protein>
<dbReference type="PANTHER" id="PTHR15431">
    <property type="entry name" value="FGFR1 ONCOGENE PARTNER/LISH DOMAIN-CONTAINING PROTEIN"/>
    <property type="match status" value="1"/>
</dbReference>
<dbReference type="EMBL" id="JAFNEN010000460">
    <property type="protein sequence ID" value="KAG8182516.1"/>
    <property type="molecule type" value="Genomic_DNA"/>
</dbReference>
<dbReference type="GO" id="GO:0034453">
    <property type="term" value="P:microtubule anchoring"/>
    <property type="evidence" value="ECO:0007669"/>
    <property type="project" value="InterPro"/>
</dbReference>
<keyword evidence="6" id="KW-1185">Reference proteome</keyword>
<feature type="domain" description="FGFR1 oncogene partner (FOP) N-terminal dimerisation" evidence="4">
    <location>
        <begin position="47"/>
        <end position="121"/>
    </location>
</feature>
<proteinExistence type="predicted"/>
<keyword evidence="2" id="KW-0206">Cytoskeleton</keyword>
<reference evidence="5 6" key="1">
    <citation type="journal article" date="2022" name="Nat. Ecol. Evol.">
        <title>A masculinizing supergene underlies an exaggerated male reproductive morph in a spider.</title>
        <authorList>
            <person name="Hendrickx F."/>
            <person name="De Corte Z."/>
            <person name="Sonet G."/>
            <person name="Van Belleghem S.M."/>
            <person name="Kostlbacher S."/>
            <person name="Vangestel C."/>
        </authorList>
    </citation>
    <scope>NUCLEOTIDE SEQUENCE [LARGE SCALE GENOMIC DNA]</scope>
    <source>
        <strain evidence="5">W744_W776</strain>
    </source>
</reference>
<evidence type="ECO:0000259" key="4">
    <source>
        <dbReference type="Pfam" id="PF09398"/>
    </source>
</evidence>
<evidence type="ECO:0000313" key="6">
    <source>
        <dbReference type="Proteomes" id="UP000827092"/>
    </source>
</evidence>
<feature type="compositionally biased region" description="Acidic residues" evidence="3">
    <location>
        <begin position="382"/>
        <end position="396"/>
    </location>
</feature>
<dbReference type="PANTHER" id="PTHR15431:SF9">
    <property type="entry name" value="CENTROSOMAL PROTEIN 43"/>
    <property type="match status" value="1"/>
</dbReference>
<evidence type="ECO:0000256" key="2">
    <source>
        <dbReference type="ARBA" id="ARBA00023212"/>
    </source>
</evidence>
<dbReference type="AlphaFoldDB" id="A0AAV6UFR1"/>
<feature type="compositionally biased region" description="Basic and acidic residues" evidence="3">
    <location>
        <begin position="356"/>
        <end position="366"/>
    </location>
</feature>
<keyword evidence="1" id="KW-0963">Cytoplasm</keyword>
<evidence type="ECO:0000313" key="5">
    <source>
        <dbReference type="EMBL" id="KAG8182516.1"/>
    </source>
</evidence>
<dbReference type="Pfam" id="PF09398">
    <property type="entry name" value="FOP_dimer"/>
    <property type="match status" value="1"/>
</dbReference>
<dbReference type="Gene3D" id="1.20.960.40">
    <property type="match status" value="1"/>
</dbReference>
<comment type="caution">
    <text evidence="5">The sequence shown here is derived from an EMBL/GenBank/DDBJ whole genome shotgun (WGS) entry which is preliminary data.</text>
</comment>
<dbReference type="Proteomes" id="UP000827092">
    <property type="component" value="Unassembled WGS sequence"/>
</dbReference>
<name>A0AAV6UFR1_9ARAC</name>
<dbReference type="GO" id="GO:0005813">
    <property type="term" value="C:centrosome"/>
    <property type="evidence" value="ECO:0007669"/>
    <property type="project" value="TreeGrafter"/>
</dbReference>
<sequence length="432" mass="47346">MYAEGETELRDSIIQNLESSGFLNKIKAELRAGVFIAFEDEGKLKTKNPLANNKFEEFIETSDGKLVVSMVREFLEYFNLNYTLSVFDPESSTSCLNRADLCEKLNLKSSEVQGPVLSALLKTDSITTGKESKKQSNGANSSAPPSTANSLNSKKSLETISEDIAVRENSKDLSKTFDVINDNPSTKSNTDENNKTTLLDTVLKNTGSGMIDKLRKEHHSLELNKKESSVSDIFGTSKSDTNDIFKLSTSDDKLRKEHHSLELNKKESSVSDIFGTSKSDTHNIFKVSTSDDLDTFFDEPLPSQKTSIFGETALGISSNESKPSSKFLPAIEKPKIKDSTFDSELLDALSSLKSAQKKETDTKSEAESNEESSDQQLNSEGSIEEEIEENFSEGIDDLLNSSLSLGDDATTDQSASQVSIVDGVDHIESVAN</sequence>
<dbReference type="InterPro" id="IPR018993">
    <property type="entry name" value="FOP_dimerisation-dom_N"/>
</dbReference>
<evidence type="ECO:0000256" key="1">
    <source>
        <dbReference type="ARBA" id="ARBA00022490"/>
    </source>
</evidence>
<feature type="region of interest" description="Disordered" evidence="3">
    <location>
        <begin position="352"/>
        <end position="417"/>
    </location>
</feature>
<feature type="compositionally biased region" description="Low complexity" evidence="3">
    <location>
        <begin position="397"/>
        <end position="408"/>
    </location>
</feature>
<feature type="region of interest" description="Disordered" evidence="3">
    <location>
        <begin position="128"/>
        <end position="154"/>
    </location>
</feature>
<evidence type="ECO:0000256" key="3">
    <source>
        <dbReference type="SAM" id="MobiDB-lite"/>
    </source>
</evidence>
<feature type="compositionally biased region" description="Low complexity" evidence="3">
    <location>
        <begin position="136"/>
        <end position="153"/>
    </location>
</feature>
<gene>
    <name evidence="5" type="ORF">JTE90_002054</name>
</gene>
<organism evidence="5 6">
    <name type="scientific">Oedothorax gibbosus</name>
    <dbReference type="NCBI Taxonomy" id="931172"/>
    <lineage>
        <taxon>Eukaryota</taxon>
        <taxon>Metazoa</taxon>
        <taxon>Ecdysozoa</taxon>
        <taxon>Arthropoda</taxon>
        <taxon>Chelicerata</taxon>
        <taxon>Arachnida</taxon>
        <taxon>Araneae</taxon>
        <taxon>Araneomorphae</taxon>
        <taxon>Entelegynae</taxon>
        <taxon>Araneoidea</taxon>
        <taxon>Linyphiidae</taxon>
        <taxon>Erigoninae</taxon>
        <taxon>Oedothorax</taxon>
    </lineage>
</organism>